<dbReference type="PANTHER" id="PTHR35271">
    <property type="entry name" value="ABC TRANSPORTER, SUBSTRATE-BINDING LIPOPROTEIN-RELATED"/>
    <property type="match status" value="1"/>
</dbReference>
<dbReference type="InterPro" id="IPR007487">
    <property type="entry name" value="ABC_transpt-TYRBP-like"/>
</dbReference>
<dbReference type="RefSeq" id="WP_012530820.1">
    <property type="nucleotide sequence ID" value="NC_011146.1"/>
</dbReference>
<dbReference type="Gene3D" id="3.40.50.2300">
    <property type="match status" value="2"/>
</dbReference>
<evidence type="ECO:0000313" key="2">
    <source>
        <dbReference type="Proteomes" id="UP000008825"/>
    </source>
</evidence>
<dbReference type="eggNOG" id="COG2984">
    <property type="taxonomic scope" value="Bacteria"/>
</dbReference>
<dbReference type="AlphaFoldDB" id="B5EF89"/>
<dbReference type="PANTHER" id="PTHR35271:SF1">
    <property type="entry name" value="ABC TRANSPORTER, SUBSTRATE-BINDING LIPOPROTEIN"/>
    <property type="match status" value="1"/>
</dbReference>
<dbReference type="HOGENOM" id="CLU_058196_4_2_7"/>
<keyword evidence="2" id="KW-1185">Reference proteome</keyword>
<dbReference type="Pfam" id="PF04392">
    <property type="entry name" value="ABC_sub_bind"/>
    <property type="match status" value="1"/>
</dbReference>
<dbReference type="KEGG" id="gbm:Gbem_2388"/>
<gene>
    <name evidence="1" type="ordered locus">Gbem_2388</name>
</gene>
<reference evidence="1 2" key="2">
    <citation type="journal article" date="2010" name="BMC Genomics">
        <title>The genome of Geobacter bemidjiensis, exemplar for the subsurface clade of Geobacter species that predominate in Fe(III)-reducing subsurface environments.</title>
        <authorList>
            <person name="Aklujkar M."/>
            <person name="Young N.D."/>
            <person name="Holmes D."/>
            <person name="Chavan M."/>
            <person name="Risso C."/>
            <person name="Kiss H.E."/>
            <person name="Han C.S."/>
            <person name="Land M.L."/>
            <person name="Lovley D.R."/>
        </authorList>
    </citation>
    <scope>NUCLEOTIDE SEQUENCE [LARGE SCALE GENOMIC DNA]</scope>
    <source>
        <strain evidence="2">ATCC BAA-1014 / DSM 16622 / JCM 12645 / Bem</strain>
    </source>
</reference>
<name>B5EF89_CITBB</name>
<proteinExistence type="predicted"/>
<reference evidence="1 2" key="1">
    <citation type="submission" date="2008-07" db="EMBL/GenBank/DDBJ databases">
        <title>Complete sequence of Geobacter bemidjiensis BEM.</title>
        <authorList>
            <consortium name="US DOE Joint Genome Institute"/>
            <person name="Lucas S."/>
            <person name="Copeland A."/>
            <person name="Lapidus A."/>
            <person name="Glavina del Rio T."/>
            <person name="Dalin E."/>
            <person name="Tice H."/>
            <person name="Bruce D."/>
            <person name="Goodwin L."/>
            <person name="Pitluck S."/>
            <person name="Kiss H."/>
            <person name="Brettin T."/>
            <person name="Detter J.C."/>
            <person name="Han C."/>
            <person name="Kuske C.R."/>
            <person name="Schmutz J."/>
            <person name="Larimer F."/>
            <person name="Land M."/>
            <person name="Hauser L."/>
            <person name="Kyrpides N."/>
            <person name="Lykidis A."/>
            <person name="Lovley D."/>
            <person name="Richardson P."/>
        </authorList>
    </citation>
    <scope>NUCLEOTIDE SEQUENCE [LARGE SCALE GENOMIC DNA]</scope>
    <source>
        <strain evidence="2">ATCC BAA-1014 / DSM 16622 / JCM 12645 / Bem</strain>
    </source>
</reference>
<protein>
    <submittedName>
        <fullName evidence="1">ABC transporter, periplasmic substrate-binding protein</fullName>
    </submittedName>
</protein>
<accession>B5EF89</accession>
<dbReference type="STRING" id="404380.Gbem_2388"/>
<dbReference type="Proteomes" id="UP000008825">
    <property type="component" value="Chromosome"/>
</dbReference>
<dbReference type="EMBL" id="CP001124">
    <property type="protein sequence ID" value="ACH39398.1"/>
    <property type="molecule type" value="Genomic_DNA"/>
</dbReference>
<dbReference type="OrthoDB" id="9776955at2"/>
<sequence length="283" mass="31441">MQFLRFLLLALLLLIPLPAFGYDVLVLQSLHEKGYEEAVNGFKRECRASMRRVVLSEYAEADVTRITREEHPKLIVAVGDRALALAQKQNSTPVLYMMALNPKPRRWSTGVSMLLDPSRYLSVFEALGTQKVGVVYDPSRSGAYLKRAQALAARTRVDLVLREVRAAKETPRMLQSLRGKVDALWMLPDATAVSPGATEAYFLFSQGERVPVVTFADVYLTMGGAVALTIDRFDIGRQLGEMAQSVLEGKPVEEIPPEHPRRAITKSNDGVVRQLKLSSVTGR</sequence>
<organism evidence="1 2">
    <name type="scientific">Citrifermentans bemidjiense (strain ATCC BAA-1014 / DSM 16622 / JCM 12645 / Bem)</name>
    <name type="common">Geobacter bemidjiensis</name>
    <dbReference type="NCBI Taxonomy" id="404380"/>
    <lineage>
        <taxon>Bacteria</taxon>
        <taxon>Pseudomonadati</taxon>
        <taxon>Thermodesulfobacteriota</taxon>
        <taxon>Desulfuromonadia</taxon>
        <taxon>Geobacterales</taxon>
        <taxon>Geobacteraceae</taxon>
        <taxon>Citrifermentans</taxon>
    </lineage>
</organism>
<evidence type="ECO:0000313" key="1">
    <source>
        <dbReference type="EMBL" id="ACH39398.1"/>
    </source>
</evidence>